<accession>A0A1V9EUE7</accession>
<keyword evidence="1" id="KW-0472">Membrane</keyword>
<gene>
    <name evidence="2" type="ORF">A4H97_28175</name>
</gene>
<evidence type="ECO:0000313" key="2">
    <source>
        <dbReference type="EMBL" id="OQP49770.1"/>
    </source>
</evidence>
<keyword evidence="1" id="KW-0812">Transmembrane</keyword>
<dbReference type="EMBL" id="LVXG01000013">
    <property type="protein sequence ID" value="OQP49770.1"/>
    <property type="molecule type" value="Genomic_DNA"/>
</dbReference>
<dbReference type="OrthoDB" id="676425at2"/>
<dbReference type="Proteomes" id="UP000192610">
    <property type="component" value="Unassembled WGS sequence"/>
</dbReference>
<evidence type="ECO:0000256" key="1">
    <source>
        <dbReference type="SAM" id="Phobius"/>
    </source>
</evidence>
<protein>
    <submittedName>
        <fullName evidence="2">Uncharacterized protein</fullName>
    </submittedName>
</protein>
<keyword evidence="3" id="KW-1185">Reference proteome</keyword>
<evidence type="ECO:0000313" key="3">
    <source>
        <dbReference type="Proteomes" id="UP000192610"/>
    </source>
</evidence>
<name>A0A1V9EUE7_9BACT</name>
<dbReference type="RefSeq" id="WP_081200103.1">
    <property type="nucleotide sequence ID" value="NZ_FOCZ01000015.1"/>
</dbReference>
<feature type="transmembrane region" description="Helical" evidence="1">
    <location>
        <begin position="27"/>
        <end position="45"/>
    </location>
</feature>
<dbReference type="AlphaFoldDB" id="A0A1V9EUE7"/>
<proteinExistence type="predicted"/>
<sequence length="66" mass="6957">MKAKRIITIVVTALAVGLVVLSGSMKLMGANALLPIALIWVAALLRDKSIYGFSPTPAAWLYTKAG</sequence>
<keyword evidence="1" id="KW-1133">Transmembrane helix</keyword>
<comment type="caution">
    <text evidence="2">The sequence shown here is derived from an EMBL/GenBank/DDBJ whole genome shotgun (WGS) entry which is preliminary data.</text>
</comment>
<reference evidence="3" key="1">
    <citation type="submission" date="2016-04" db="EMBL/GenBank/DDBJ databases">
        <authorList>
            <person name="Chen L."/>
            <person name="Zhuang W."/>
            <person name="Wang G."/>
        </authorList>
    </citation>
    <scope>NUCLEOTIDE SEQUENCE [LARGE SCALE GENOMIC DNA]</scope>
    <source>
        <strain evidence="3">17621</strain>
    </source>
</reference>
<organism evidence="2 3">
    <name type="scientific">Niastella yeongjuensis</name>
    <dbReference type="NCBI Taxonomy" id="354355"/>
    <lineage>
        <taxon>Bacteria</taxon>
        <taxon>Pseudomonadati</taxon>
        <taxon>Bacteroidota</taxon>
        <taxon>Chitinophagia</taxon>
        <taxon>Chitinophagales</taxon>
        <taxon>Chitinophagaceae</taxon>
        <taxon>Niastella</taxon>
    </lineage>
</organism>